<proteinExistence type="predicted"/>
<evidence type="ECO:0000313" key="2">
    <source>
        <dbReference type="Proteomes" id="UP001498476"/>
    </source>
</evidence>
<keyword evidence="2" id="KW-1185">Reference proteome</keyword>
<comment type="caution">
    <text evidence="1">The sequence shown here is derived from an EMBL/GenBank/DDBJ whole genome shotgun (WGS) entry which is preliminary data.</text>
</comment>
<organism evidence="1 2">
    <name type="scientific">Neonectria punicea</name>
    <dbReference type="NCBI Taxonomy" id="979145"/>
    <lineage>
        <taxon>Eukaryota</taxon>
        <taxon>Fungi</taxon>
        <taxon>Dikarya</taxon>
        <taxon>Ascomycota</taxon>
        <taxon>Pezizomycotina</taxon>
        <taxon>Sordariomycetes</taxon>
        <taxon>Hypocreomycetidae</taxon>
        <taxon>Hypocreales</taxon>
        <taxon>Nectriaceae</taxon>
        <taxon>Neonectria</taxon>
    </lineage>
</organism>
<accession>A0ABR1GHH9</accession>
<reference evidence="1 2" key="1">
    <citation type="journal article" date="2025" name="Microbiol. Resour. Announc.">
        <title>Draft genome sequences for Neonectria magnoliae and Neonectria punicea, canker pathogens of Liriodendron tulipifera and Acer saccharum in West Virginia.</title>
        <authorList>
            <person name="Petronek H.M."/>
            <person name="Kasson M.T."/>
            <person name="Metheny A.M."/>
            <person name="Stauder C.M."/>
            <person name="Lovett B."/>
            <person name="Lynch S.C."/>
            <person name="Garnas J.R."/>
            <person name="Kasson L.R."/>
            <person name="Stajich J.E."/>
        </authorList>
    </citation>
    <scope>NUCLEOTIDE SEQUENCE [LARGE SCALE GENOMIC DNA]</scope>
    <source>
        <strain evidence="1 2">NRRL 64653</strain>
    </source>
</reference>
<dbReference type="Proteomes" id="UP001498476">
    <property type="component" value="Unassembled WGS sequence"/>
</dbReference>
<evidence type="ECO:0000313" key="1">
    <source>
        <dbReference type="EMBL" id="KAK7397703.1"/>
    </source>
</evidence>
<protein>
    <submittedName>
        <fullName evidence="1">Uncharacterized protein</fullName>
    </submittedName>
</protein>
<feature type="non-terminal residue" evidence="1">
    <location>
        <position position="76"/>
    </location>
</feature>
<sequence length="76" mass="8480">MADICVLQRSTKDLKDAYNIVQLKDCDNHSDSSPSYSDLGNLRLDALEVSHNVESIHLSGDDAFQNKAPAQAWAWF</sequence>
<name>A0ABR1GHH9_9HYPO</name>
<dbReference type="EMBL" id="JAZAVJ010000448">
    <property type="protein sequence ID" value="KAK7397703.1"/>
    <property type="molecule type" value="Genomic_DNA"/>
</dbReference>
<gene>
    <name evidence="1" type="ORF">QQX98_012934</name>
</gene>